<dbReference type="GO" id="GO:0008360">
    <property type="term" value="P:regulation of cell shape"/>
    <property type="evidence" value="ECO:0007669"/>
    <property type="project" value="UniProtKB-KW"/>
</dbReference>
<organism evidence="18 19">
    <name type="scientific">Candidatus Rhodoluna planktonica</name>
    <dbReference type="NCBI Taxonomy" id="535712"/>
    <lineage>
        <taxon>Bacteria</taxon>
        <taxon>Bacillati</taxon>
        <taxon>Actinomycetota</taxon>
        <taxon>Actinomycetes</taxon>
        <taxon>Micrococcales</taxon>
        <taxon>Microbacteriaceae</taxon>
        <taxon>Luna cluster</taxon>
        <taxon>Luna-1 subcluster</taxon>
        <taxon>Rhodoluna</taxon>
    </lineage>
</organism>
<accession>A0A1D9DZ84</accession>
<evidence type="ECO:0000256" key="3">
    <source>
        <dbReference type="ARBA" id="ARBA00012374"/>
    </source>
</evidence>
<evidence type="ECO:0000256" key="12">
    <source>
        <dbReference type="ARBA" id="ARBA00023251"/>
    </source>
</evidence>
<dbReference type="OrthoDB" id="9808289at2"/>
<dbReference type="Pfam" id="PF02673">
    <property type="entry name" value="BacA"/>
    <property type="match status" value="1"/>
</dbReference>
<comment type="catalytic activity">
    <reaction evidence="16 17">
        <text>di-trans,octa-cis-undecaprenyl diphosphate + H2O = di-trans,octa-cis-undecaprenyl phosphate + phosphate + H(+)</text>
        <dbReference type="Rhea" id="RHEA:28094"/>
        <dbReference type="ChEBI" id="CHEBI:15377"/>
        <dbReference type="ChEBI" id="CHEBI:15378"/>
        <dbReference type="ChEBI" id="CHEBI:43474"/>
        <dbReference type="ChEBI" id="CHEBI:58405"/>
        <dbReference type="ChEBI" id="CHEBI:60392"/>
        <dbReference type="EC" id="3.6.1.27"/>
    </reaction>
</comment>
<evidence type="ECO:0000256" key="7">
    <source>
        <dbReference type="ARBA" id="ARBA00022801"/>
    </source>
</evidence>
<evidence type="ECO:0000256" key="11">
    <source>
        <dbReference type="ARBA" id="ARBA00023136"/>
    </source>
</evidence>
<comment type="subcellular location">
    <subcellularLocation>
        <location evidence="1 17">Cell membrane</location>
        <topology evidence="1 17">Multi-pass membrane protein</topology>
    </subcellularLocation>
</comment>
<evidence type="ECO:0000256" key="10">
    <source>
        <dbReference type="ARBA" id="ARBA00022989"/>
    </source>
</evidence>
<evidence type="ECO:0000256" key="13">
    <source>
        <dbReference type="ARBA" id="ARBA00023316"/>
    </source>
</evidence>
<sequence>MDFFSAILLGLVQGLTEFLPISSSAHVQIAQALISIDSLTRPQLTAFIATIQLGTELAVLLYFAKDIRRIATAWLKSLKSAENRNQDSKMGWLIIWGSLPVVVIGLLFKDLIENQFRSLWVIAFTLIGFGLVLGISDIIGSKQKTLKSLNTKHGLLFGIGQALAVIPGVSRSGGTITVGLLLGYTREAAARYSFLLAIPAVLASGFYQFVNSVGELQNSMLLATVVATVVAFASGLTVIAFFLKYLSKGSFLPFVVWRVAVGLALLWLLSNGIITENPVI</sequence>
<keyword evidence="10 17" id="KW-1133">Transmembrane helix</keyword>
<keyword evidence="5 17" id="KW-1003">Cell membrane</keyword>
<evidence type="ECO:0000256" key="6">
    <source>
        <dbReference type="ARBA" id="ARBA00022692"/>
    </source>
</evidence>
<dbReference type="NCBIfam" id="TIGR00753">
    <property type="entry name" value="undec_PP_bacA"/>
    <property type="match status" value="1"/>
</dbReference>
<feature type="transmembrane region" description="Helical" evidence="17">
    <location>
        <begin position="120"/>
        <end position="139"/>
    </location>
</feature>
<comment type="function">
    <text evidence="17">Catalyzes the dephosphorylation of undecaprenyl diphosphate (UPP). Confers resistance to bacitracin.</text>
</comment>
<evidence type="ECO:0000256" key="2">
    <source>
        <dbReference type="ARBA" id="ARBA00010621"/>
    </source>
</evidence>
<proteinExistence type="inferred from homology"/>
<feature type="transmembrane region" description="Helical" evidence="17">
    <location>
        <begin position="222"/>
        <end position="243"/>
    </location>
</feature>
<dbReference type="GO" id="GO:0005886">
    <property type="term" value="C:plasma membrane"/>
    <property type="evidence" value="ECO:0007669"/>
    <property type="project" value="UniProtKB-SubCell"/>
</dbReference>
<feature type="transmembrane region" description="Helical" evidence="17">
    <location>
        <begin position="192"/>
        <end position="210"/>
    </location>
</feature>
<dbReference type="GO" id="GO:0046677">
    <property type="term" value="P:response to antibiotic"/>
    <property type="evidence" value="ECO:0007669"/>
    <property type="project" value="UniProtKB-UniRule"/>
</dbReference>
<keyword evidence="13 17" id="KW-0961">Cell wall biogenesis/degradation</keyword>
<dbReference type="Proteomes" id="UP000243784">
    <property type="component" value="Chromosome"/>
</dbReference>
<keyword evidence="12 17" id="KW-0046">Antibiotic resistance</keyword>
<evidence type="ECO:0000256" key="4">
    <source>
        <dbReference type="ARBA" id="ARBA00021581"/>
    </source>
</evidence>
<dbReference type="EC" id="3.6.1.27" evidence="3 17"/>
<keyword evidence="8 17" id="KW-0133">Cell shape</keyword>
<reference evidence="18 19" key="1">
    <citation type="journal article" date="2016" name="Biochim. Biophys. Acta">
        <title>Photochemical characterization of actinorhodopsin and its functional existence in the natural host.</title>
        <authorList>
            <person name="Nakamura S."/>
            <person name="Kikukawa T."/>
            <person name="Tamogami J."/>
            <person name="Kamiya M."/>
            <person name="Aizawa T."/>
            <person name="Hahn M.W."/>
            <person name="Ihara K."/>
            <person name="Kamo N."/>
            <person name="Demura M."/>
        </authorList>
    </citation>
    <scope>NUCLEOTIDE SEQUENCE [LARGE SCALE GENOMIC DNA]</scope>
    <source>
        <strain evidence="18 19">MWH-Dar1</strain>
    </source>
</reference>
<keyword evidence="9 17" id="KW-0573">Peptidoglycan synthesis</keyword>
<evidence type="ECO:0000313" key="19">
    <source>
        <dbReference type="Proteomes" id="UP000243784"/>
    </source>
</evidence>
<keyword evidence="11 17" id="KW-0472">Membrane</keyword>
<evidence type="ECO:0000256" key="8">
    <source>
        <dbReference type="ARBA" id="ARBA00022960"/>
    </source>
</evidence>
<evidence type="ECO:0000256" key="9">
    <source>
        <dbReference type="ARBA" id="ARBA00022984"/>
    </source>
</evidence>
<evidence type="ECO:0000256" key="16">
    <source>
        <dbReference type="ARBA" id="ARBA00047594"/>
    </source>
</evidence>
<comment type="similarity">
    <text evidence="2 17">Belongs to the UppP family.</text>
</comment>
<evidence type="ECO:0000256" key="15">
    <source>
        <dbReference type="ARBA" id="ARBA00032932"/>
    </source>
</evidence>
<dbReference type="KEGG" id="rpla:A4Z71_03925"/>
<dbReference type="STRING" id="535712.A4Z71_03925"/>
<protein>
    <recommendedName>
        <fullName evidence="4 17">Undecaprenyl-diphosphatase</fullName>
        <ecNumber evidence="3 17">3.6.1.27</ecNumber>
    </recommendedName>
    <alternativeName>
        <fullName evidence="15 17">Bacitracin resistance protein</fullName>
    </alternativeName>
    <alternativeName>
        <fullName evidence="14 17">Undecaprenyl pyrophosphate phosphatase</fullName>
    </alternativeName>
</protein>
<name>A0A1D9DZ84_9MICO</name>
<feature type="transmembrane region" description="Helical" evidence="17">
    <location>
        <begin position="255"/>
        <end position="274"/>
    </location>
</feature>
<dbReference type="GO" id="GO:0009252">
    <property type="term" value="P:peptidoglycan biosynthetic process"/>
    <property type="evidence" value="ECO:0007669"/>
    <property type="project" value="UniProtKB-KW"/>
</dbReference>
<evidence type="ECO:0000313" key="18">
    <source>
        <dbReference type="EMBL" id="AOY56127.1"/>
    </source>
</evidence>
<dbReference type="InterPro" id="IPR003824">
    <property type="entry name" value="UppP"/>
</dbReference>
<dbReference type="HAMAP" id="MF_01006">
    <property type="entry name" value="Undec_diphosphatase"/>
    <property type="match status" value="1"/>
</dbReference>
<keyword evidence="19" id="KW-1185">Reference proteome</keyword>
<comment type="miscellaneous">
    <text evidence="17">Bacitracin is thought to be involved in the inhibition of peptidoglycan synthesis by sequestering undecaprenyl diphosphate, thereby reducing the pool of lipid carrier available.</text>
</comment>
<dbReference type="AlphaFoldDB" id="A0A1D9DZ84"/>
<dbReference type="EMBL" id="CP015208">
    <property type="protein sequence ID" value="AOY56127.1"/>
    <property type="molecule type" value="Genomic_DNA"/>
</dbReference>
<evidence type="ECO:0000256" key="17">
    <source>
        <dbReference type="HAMAP-Rule" id="MF_01006"/>
    </source>
</evidence>
<evidence type="ECO:0000256" key="1">
    <source>
        <dbReference type="ARBA" id="ARBA00004651"/>
    </source>
</evidence>
<dbReference type="RefSeq" id="WP_070954637.1">
    <property type="nucleotide sequence ID" value="NZ_CP015208.1"/>
</dbReference>
<evidence type="ECO:0000256" key="14">
    <source>
        <dbReference type="ARBA" id="ARBA00032707"/>
    </source>
</evidence>
<dbReference type="PANTHER" id="PTHR30622:SF4">
    <property type="entry name" value="UNDECAPRENYL-DIPHOSPHATASE"/>
    <property type="match status" value="1"/>
</dbReference>
<dbReference type="GO" id="GO:0050380">
    <property type="term" value="F:undecaprenyl-diphosphatase activity"/>
    <property type="evidence" value="ECO:0007669"/>
    <property type="project" value="UniProtKB-UniRule"/>
</dbReference>
<keyword evidence="6 17" id="KW-0812">Transmembrane</keyword>
<feature type="transmembrane region" description="Helical" evidence="17">
    <location>
        <begin position="90"/>
        <end position="108"/>
    </location>
</feature>
<evidence type="ECO:0000256" key="5">
    <source>
        <dbReference type="ARBA" id="ARBA00022475"/>
    </source>
</evidence>
<feature type="transmembrane region" description="Helical" evidence="17">
    <location>
        <begin position="42"/>
        <end position="64"/>
    </location>
</feature>
<dbReference type="GO" id="GO:0071555">
    <property type="term" value="P:cell wall organization"/>
    <property type="evidence" value="ECO:0007669"/>
    <property type="project" value="UniProtKB-KW"/>
</dbReference>
<keyword evidence="7 17" id="KW-0378">Hydrolase</keyword>
<dbReference type="PANTHER" id="PTHR30622">
    <property type="entry name" value="UNDECAPRENYL-DIPHOSPHATASE"/>
    <property type="match status" value="1"/>
</dbReference>
<dbReference type="NCBIfam" id="NF001392">
    <property type="entry name" value="PRK00281.2-1"/>
    <property type="match status" value="1"/>
</dbReference>
<gene>
    <name evidence="17" type="primary">uppP</name>
    <name evidence="18" type="ORF">A4Z71_03925</name>
</gene>